<keyword evidence="3" id="KW-0808">Transferase</keyword>
<name>A0A365YNH3_9MICC</name>
<evidence type="ECO:0000256" key="4">
    <source>
        <dbReference type="ARBA" id="ARBA00022741"/>
    </source>
</evidence>
<feature type="region of interest" description="Disordered" evidence="9">
    <location>
        <begin position="280"/>
        <end position="310"/>
    </location>
</feature>
<protein>
    <recommendedName>
        <fullName evidence="1">non-specific serine/threonine protein kinase</fullName>
        <ecNumber evidence="1">2.7.11.1</ecNumber>
    </recommendedName>
</protein>
<comment type="catalytic activity">
    <reaction evidence="8">
        <text>L-seryl-[protein] + ATP = O-phospho-L-seryl-[protein] + ADP + H(+)</text>
        <dbReference type="Rhea" id="RHEA:17989"/>
        <dbReference type="Rhea" id="RHEA-COMP:9863"/>
        <dbReference type="Rhea" id="RHEA-COMP:11604"/>
        <dbReference type="ChEBI" id="CHEBI:15378"/>
        <dbReference type="ChEBI" id="CHEBI:29999"/>
        <dbReference type="ChEBI" id="CHEBI:30616"/>
        <dbReference type="ChEBI" id="CHEBI:83421"/>
        <dbReference type="ChEBI" id="CHEBI:456216"/>
        <dbReference type="EC" id="2.7.11.1"/>
    </reaction>
</comment>
<dbReference type="GO" id="GO:0005524">
    <property type="term" value="F:ATP binding"/>
    <property type="evidence" value="ECO:0007669"/>
    <property type="project" value="UniProtKB-KW"/>
</dbReference>
<evidence type="ECO:0000313" key="11">
    <source>
        <dbReference type="EMBL" id="RBM04178.1"/>
    </source>
</evidence>
<organism evidence="11 12">
    <name type="scientific">Glutamicibacter soli</name>
    <dbReference type="NCBI Taxonomy" id="453836"/>
    <lineage>
        <taxon>Bacteria</taxon>
        <taxon>Bacillati</taxon>
        <taxon>Actinomycetota</taxon>
        <taxon>Actinomycetes</taxon>
        <taxon>Micrococcales</taxon>
        <taxon>Micrococcaceae</taxon>
        <taxon>Glutamicibacter</taxon>
    </lineage>
</organism>
<dbReference type="InterPro" id="IPR008266">
    <property type="entry name" value="Tyr_kinase_AS"/>
</dbReference>
<dbReference type="Proteomes" id="UP000252167">
    <property type="component" value="Unassembled WGS sequence"/>
</dbReference>
<dbReference type="SUPFAM" id="SSF56112">
    <property type="entry name" value="Protein kinase-like (PK-like)"/>
    <property type="match status" value="1"/>
</dbReference>
<evidence type="ECO:0000256" key="8">
    <source>
        <dbReference type="ARBA" id="ARBA00048679"/>
    </source>
</evidence>
<sequence>MDESTNVLAWPTCPGYMTVKPLSTKSPCKVWLIRRESDQQYMVLKLSLTMENVASQRIHNVNAARKYVVDSYGMLSTQLGDGLLMEYCPGGSLAALMARRSNFTLAECVTALAPIAQAIAGLHAAGMRHGDISPSNIMLTAQGMPKIIDFQEASLSQDAAEVAGTPGFIAPETFTGAGEEELGARDVFALGSCLWYLLDGEPPDEPHYRPPVRVQFPGVPEIIQELLADSLDEDPLQRPTADQFARTLFSSIPAAPIHWEGFIDTDSNQLMDTIHPDVAARTKHRRAGSRRKAGKTSTVIPGDSGSWHGHRLRRTPGGAKVVAALAIGGIAIAASFLGVKYLLPGQPPDPAAQGAVPGETPGCRILDVGEVPACSFEADTVIASFLALSAARDRAMNSGDSSALRKIYVEDSEQLQRDRETLDSMRKLKLRFNGLETKLEDVSIQARGSADTVILQALSTHSSYTYVDAAGTLRHQVGAGDPERIQVEVELVDGQWFLGTVLSRSD</sequence>
<evidence type="ECO:0000256" key="2">
    <source>
        <dbReference type="ARBA" id="ARBA00022527"/>
    </source>
</evidence>
<feature type="compositionally biased region" description="Basic residues" evidence="9">
    <location>
        <begin position="281"/>
        <end position="294"/>
    </location>
</feature>
<keyword evidence="5" id="KW-0418">Kinase</keyword>
<dbReference type="InterPro" id="IPR000719">
    <property type="entry name" value="Prot_kinase_dom"/>
</dbReference>
<comment type="catalytic activity">
    <reaction evidence="7">
        <text>L-threonyl-[protein] + ATP = O-phospho-L-threonyl-[protein] + ADP + H(+)</text>
        <dbReference type="Rhea" id="RHEA:46608"/>
        <dbReference type="Rhea" id="RHEA-COMP:11060"/>
        <dbReference type="Rhea" id="RHEA-COMP:11605"/>
        <dbReference type="ChEBI" id="CHEBI:15378"/>
        <dbReference type="ChEBI" id="CHEBI:30013"/>
        <dbReference type="ChEBI" id="CHEBI:30616"/>
        <dbReference type="ChEBI" id="CHEBI:61977"/>
        <dbReference type="ChEBI" id="CHEBI:456216"/>
        <dbReference type="EC" id="2.7.11.1"/>
    </reaction>
</comment>
<evidence type="ECO:0000256" key="5">
    <source>
        <dbReference type="ARBA" id="ARBA00022777"/>
    </source>
</evidence>
<dbReference type="EMBL" id="POAF01000001">
    <property type="protein sequence ID" value="RBM04178.1"/>
    <property type="molecule type" value="Genomic_DNA"/>
</dbReference>
<dbReference type="Gene3D" id="1.10.510.10">
    <property type="entry name" value="Transferase(Phosphotransferase) domain 1"/>
    <property type="match status" value="1"/>
</dbReference>
<proteinExistence type="predicted"/>
<accession>A0A365YNH3</accession>
<evidence type="ECO:0000259" key="10">
    <source>
        <dbReference type="PROSITE" id="PS50011"/>
    </source>
</evidence>
<dbReference type="PROSITE" id="PS50011">
    <property type="entry name" value="PROTEIN_KINASE_DOM"/>
    <property type="match status" value="1"/>
</dbReference>
<reference evidence="11 12" key="1">
    <citation type="submission" date="2018-01" db="EMBL/GenBank/DDBJ databases">
        <title>Glutamicibacter soli strain NHPC-3 Whole genome sequence and assembly.</title>
        <authorList>
            <person name="Choudhury P."/>
            <person name="Gupta D."/>
            <person name="Sengupta K."/>
            <person name="Jawed A."/>
            <person name="Sultana N."/>
            <person name="Saha P."/>
        </authorList>
    </citation>
    <scope>NUCLEOTIDE SEQUENCE [LARGE SCALE GENOMIC DNA]</scope>
    <source>
        <strain evidence="11 12">NHPC-3</strain>
    </source>
</reference>
<gene>
    <name evidence="11" type="ORF">C1H84_02515</name>
</gene>
<evidence type="ECO:0000256" key="9">
    <source>
        <dbReference type="SAM" id="MobiDB-lite"/>
    </source>
</evidence>
<keyword evidence="4" id="KW-0547">Nucleotide-binding</keyword>
<evidence type="ECO:0000256" key="6">
    <source>
        <dbReference type="ARBA" id="ARBA00022840"/>
    </source>
</evidence>
<dbReference type="PANTHER" id="PTHR43671">
    <property type="entry name" value="SERINE/THREONINE-PROTEIN KINASE NEK"/>
    <property type="match status" value="1"/>
</dbReference>
<dbReference type="AlphaFoldDB" id="A0A365YNH3"/>
<dbReference type="InterPro" id="IPR011009">
    <property type="entry name" value="Kinase-like_dom_sf"/>
</dbReference>
<evidence type="ECO:0000313" key="12">
    <source>
        <dbReference type="Proteomes" id="UP000252167"/>
    </source>
</evidence>
<dbReference type="PANTHER" id="PTHR43671:SF98">
    <property type="entry name" value="SERINE_THREONINE-PROTEIN KINASE NEK11"/>
    <property type="match status" value="1"/>
</dbReference>
<comment type="caution">
    <text evidence="11">The sequence shown here is derived from an EMBL/GenBank/DDBJ whole genome shotgun (WGS) entry which is preliminary data.</text>
</comment>
<keyword evidence="12" id="KW-1185">Reference proteome</keyword>
<evidence type="ECO:0000256" key="7">
    <source>
        <dbReference type="ARBA" id="ARBA00047899"/>
    </source>
</evidence>
<dbReference type="SMART" id="SM00220">
    <property type="entry name" value="S_TKc"/>
    <property type="match status" value="1"/>
</dbReference>
<evidence type="ECO:0000256" key="1">
    <source>
        <dbReference type="ARBA" id="ARBA00012513"/>
    </source>
</evidence>
<feature type="domain" description="Protein kinase" evidence="10">
    <location>
        <begin position="1"/>
        <end position="250"/>
    </location>
</feature>
<dbReference type="InterPro" id="IPR050660">
    <property type="entry name" value="NEK_Ser/Thr_kinase"/>
</dbReference>
<dbReference type="PROSITE" id="PS00109">
    <property type="entry name" value="PROTEIN_KINASE_TYR"/>
    <property type="match status" value="1"/>
</dbReference>
<dbReference type="EC" id="2.7.11.1" evidence="1"/>
<dbReference type="Pfam" id="PF00069">
    <property type="entry name" value="Pkinase"/>
    <property type="match status" value="1"/>
</dbReference>
<dbReference type="GO" id="GO:0004674">
    <property type="term" value="F:protein serine/threonine kinase activity"/>
    <property type="evidence" value="ECO:0007669"/>
    <property type="project" value="UniProtKB-KW"/>
</dbReference>
<evidence type="ECO:0000256" key="3">
    <source>
        <dbReference type="ARBA" id="ARBA00022679"/>
    </source>
</evidence>
<keyword evidence="2" id="KW-0723">Serine/threonine-protein kinase</keyword>
<keyword evidence="6" id="KW-0067">ATP-binding</keyword>